<keyword evidence="1" id="KW-1133">Transmembrane helix</keyword>
<dbReference type="AlphaFoldDB" id="A0A3P1B0Q1"/>
<sequence>MKLSAEQIHQIEEKLYVDYDFYYDDAKHEVIDHIASEIEEEMETNSFEASFDKAFQNWHDRLREVEWTGMHLYGKIKMPLFYKDQLFSTFRNDLIIWVVISLLAPVLIYLFKDSMEIETINSTVFIYKIVVFAVAVFLNKYTLDKYKSGNYTTVYGQIAAF</sequence>
<protein>
    <submittedName>
        <fullName evidence="2">Uncharacterized protein</fullName>
    </submittedName>
</protein>
<dbReference type="OrthoDB" id="1188278at2"/>
<evidence type="ECO:0000313" key="2">
    <source>
        <dbReference type="EMBL" id="RRA94727.1"/>
    </source>
</evidence>
<accession>A0A3P1B0Q1</accession>
<name>A0A3P1B0Q1_9FLAO</name>
<proteinExistence type="predicted"/>
<dbReference type="EMBL" id="RQTJ01000015">
    <property type="protein sequence ID" value="RRA94727.1"/>
    <property type="molecule type" value="Genomic_DNA"/>
</dbReference>
<keyword evidence="1" id="KW-0472">Membrane</keyword>
<comment type="caution">
    <text evidence="2">The sequence shown here is derived from an EMBL/GenBank/DDBJ whole genome shotgun (WGS) entry which is preliminary data.</text>
</comment>
<organism evidence="2 3">
    <name type="scientific">Paenimyroides viscosum</name>
    <dbReference type="NCBI Taxonomy" id="2488729"/>
    <lineage>
        <taxon>Bacteria</taxon>
        <taxon>Pseudomonadati</taxon>
        <taxon>Bacteroidota</taxon>
        <taxon>Flavobacteriia</taxon>
        <taxon>Flavobacteriales</taxon>
        <taxon>Flavobacteriaceae</taxon>
        <taxon>Paenimyroides</taxon>
    </lineage>
</organism>
<reference evidence="2 3" key="1">
    <citation type="submission" date="2018-11" db="EMBL/GenBank/DDBJ databases">
        <title>Flavobacterium sp. nov., YIM 102796 draft genome.</title>
        <authorList>
            <person name="Li G."/>
            <person name="Jiang Y."/>
        </authorList>
    </citation>
    <scope>NUCLEOTIDE SEQUENCE [LARGE SCALE GENOMIC DNA]</scope>
    <source>
        <strain evidence="2 3">YIM 102796</strain>
    </source>
</reference>
<feature type="transmembrane region" description="Helical" evidence="1">
    <location>
        <begin position="117"/>
        <end position="138"/>
    </location>
</feature>
<dbReference type="RefSeq" id="WP_124899485.1">
    <property type="nucleotide sequence ID" value="NZ_RQTJ01000015.1"/>
</dbReference>
<evidence type="ECO:0000256" key="1">
    <source>
        <dbReference type="SAM" id="Phobius"/>
    </source>
</evidence>
<evidence type="ECO:0000313" key="3">
    <source>
        <dbReference type="Proteomes" id="UP000268372"/>
    </source>
</evidence>
<keyword evidence="3" id="KW-1185">Reference proteome</keyword>
<gene>
    <name evidence="2" type="ORF">EG242_08605</name>
</gene>
<feature type="transmembrane region" description="Helical" evidence="1">
    <location>
        <begin position="94"/>
        <end position="111"/>
    </location>
</feature>
<keyword evidence="1" id="KW-0812">Transmembrane</keyword>
<dbReference type="Proteomes" id="UP000268372">
    <property type="component" value="Unassembled WGS sequence"/>
</dbReference>